<feature type="region of interest" description="Disordered" evidence="1">
    <location>
        <begin position="1"/>
        <end position="33"/>
    </location>
</feature>
<dbReference type="Proteomes" id="UP000218287">
    <property type="component" value="Chromosome"/>
</dbReference>
<dbReference type="AlphaFoldDB" id="A0A1Z4GFH0"/>
<gene>
    <name evidence="2" type="ORF">NIES21_20800</name>
</gene>
<proteinExistence type="predicted"/>
<evidence type="ECO:0000256" key="1">
    <source>
        <dbReference type="SAM" id="MobiDB-lite"/>
    </source>
</evidence>
<name>A0A1Z4GFH0_9CYAN</name>
<dbReference type="EMBL" id="AP018174">
    <property type="protein sequence ID" value="BAY16255.1"/>
    <property type="molecule type" value="Genomic_DNA"/>
</dbReference>
<organism evidence="2 3">
    <name type="scientific">Anabaenopsis circularis NIES-21</name>
    <dbReference type="NCBI Taxonomy" id="1085406"/>
    <lineage>
        <taxon>Bacteria</taxon>
        <taxon>Bacillati</taxon>
        <taxon>Cyanobacteriota</taxon>
        <taxon>Cyanophyceae</taxon>
        <taxon>Nostocales</taxon>
        <taxon>Nodulariaceae</taxon>
        <taxon>Anabaenopsis</taxon>
    </lineage>
</organism>
<reference evidence="2 3" key="1">
    <citation type="submission" date="2017-06" db="EMBL/GenBank/DDBJ databases">
        <title>Genome sequencing of cyanobaciteial culture collection at National Institute for Environmental Studies (NIES).</title>
        <authorList>
            <person name="Hirose Y."/>
            <person name="Shimura Y."/>
            <person name="Fujisawa T."/>
            <person name="Nakamura Y."/>
            <person name="Kawachi M."/>
        </authorList>
    </citation>
    <scope>NUCLEOTIDE SEQUENCE [LARGE SCALE GENOMIC DNA]</scope>
    <source>
        <strain evidence="2 3">NIES-21</strain>
    </source>
</reference>
<protein>
    <submittedName>
        <fullName evidence="2">Uncharacterized protein</fullName>
    </submittedName>
</protein>
<accession>A0A1Z4GFH0</accession>
<evidence type="ECO:0000313" key="2">
    <source>
        <dbReference type="EMBL" id="BAY16255.1"/>
    </source>
</evidence>
<sequence>MMEQNDHQQRRAANQEFEQSLNQLEGILHDENLAENEATQAEEITDAELVDELGDIDLAAFEDAVADIEQYLQEKTK</sequence>
<evidence type="ECO:0000313" key="3">
    <source>
        <dbReference type="Proteomes" id="UP000218287"/>
    </source>
</evidence>
<keyword evidence="3" id="KW-1185">Reference proteome</keyword>